<name>A0A381U582_9ZZZZ</name>
<gene>
    <name evidence="1" type="ORF">METZ01_LOCUS75602</name>
</gene>
<evidence type="ECO:0000313" key="1">
    <source>
        <dbReference type="EMBL" id="SVA22748.1"/>
    </source>
</evidence>
<protein>
    <recommendedName>
        <fullName evidence="2">DUF5689 domain-containing protein</fullName>
    </recommendedName>
</protein>
<feature type="non-terminal residue" evidence="1">
    <location>
        <position position="1175"/>
    </location>
</feature>
<dbReference type="EMBL" id="UINC01005661">
    <property type="protein sequence ID" value="SVA22748.1"/>
    <property type="molecule type" value="Genomic_DNA"/>
</dbReference>
<sequence length="1175" mass="127478">MKYTITTLFFIGLTCLYAQDMTIQEARGQLGNTVTTSGIVTTPNLASSGQSDFAIQDETAAIIIYNGDFDAGLSLGDLVSVTGEILNYNGKLEIVPSAETDVIVETQGNELPSFQHMTLSGLLTIPESFESELVQIFGVEIIDGDWPEPGNNQNLTISDDGGITTLTIRVDRHSDVDDGPAPEGIFNLKGFISQYDYTEPQDEGYQIIPRFQTDIEESNEDILPIYEVRNTQEGETVTTAGFVTTPNYGTAGSSTEHGLQDATAGVLIYNYSFDAGLSVGDYIQVTGEIDIYNGKTEIVPADESGITVISSGNVIPASQTVSIAEMLVSPESFESEIVTVQTATIVDGDWPSEGNNSNLTITDISDSTMTMRVDKDTDVDEGPEPQGTFNLTGLVGQYDSSEPADEGYQVLPRYYADIEVLGDVAPNISNLMHSPDAPTPDDEVAVSAQVIDDGELEVSLYYQIDEGNYVSNDMVLGEADTYSGTVPSQSDGVTVHYYINADDGVNETVNSDTLFYIVHSPESLTSINDVQTNPELEGQVVTIGGVVTAEFWGGSSNRNFYVQDAEEEYSGVVVFNYDGWDQFGFDTPLGETVYSLAEGDSVVLTGEVVEYYGKTEITNVTGVTVHGPAVHPFEPLDVTVNQIMTDGTESEAYEGMLVRISNVLVDEEDLGNGEWSVTDGINSVRVDDNWDYYYWPEEDAELISITGVLDYTYSNFKIQPRLARDVEEAGDVRLQRVQQVLYSDLIKAGEDSESDMSYMLEDTVTISGIVTMPTGLSYAGDGVKFIFADPHGGPWSGILSYDPDSSAFPNLVEGDFIRVTGLIYEYSTGGSNMTELFVTQPVEILGSDAVPPEPTVSSGDLRWPTEAEQWGTVMIKVENAVITANDFPYDLFAMDDGSGSILVDDDSDSIEFYFDEVGPPPVGTVIESARGWVYHHFGSYSDSTTYKLCPLYVSDLVYEIQEGISVSHIAGWNLVSFPFEGVDNSYNVVFPDATSGTLYEFSGTYVNATDLEPGNGYWLNFSDGGSNLLTGDPISSLTISLSAGWNLFSGISTTVSIDEIDDINSIIVPGTVYGFDGTYQNTSVLEPGKGYWVNAYEAGEIVVSGGRSARVRPNPTDYSEGANVLTFDQQSIFFGVDIPEEEKIRYELPPLPPEGAQDFRCADGSKLAKEGGHIS</sequence>
<organism evidence="1">
    <name type="scientific">marine metagenome</name>
    <dbReference type="NCBI Taxonomy" id="408172"/>
    <lineage>
        <taxon>unclassified sequences</taxon>
        <taxon>metagenomes</taxon>
        <taxon>ecological metagenomes</taxon>
    </lineage>
</organism>
<evidence type="ECO:0008006" key="2">
    <source>
        <dbReference type="Google" id="ProtNLM"/>
    </source>
</evidence>
<reference evidence="1" key="1">
    <citation type="submission" date="2018-05" db="EMBL/GenBank/DDBJ databases">
        <authorList>
            <person name="Lanie J.A."/>
            <person name="Ng W.-L."/>
            <person name="Kazmierczak K.M."/>
            <person name="Andrzejewski T.M."/>
            <person name="Davidsen T.M."/>
            <person name="Wayne K.J."/>
            <person name="Tettelin H."/>
            <person name="Glass J.I."/>
            <person name="Rusch D."/>
            <person name="Podicherti R."/>
            <person name="Tsui H.-C.T."/>
            <person name="Winkler M.E."/>
        </authorList>
    </citation>
    <scope>NUCLEOTIDE SEQUENCE</scope>
</reference>
<proteinExistence type="predicted"/>
<dbReference type="CDD" id="cd04486">
    <property type="entry name" value="YhcR_OBF_like"/>
    <property type="match status" value="1"/>
</dbReference>
<dbReference type="AlphaFoldDB" id="A0A381U582"/>
<accession>A0A381U582</accession>